<keyword evidence="2" id="KW-1185">Reference proteome</keyword>
<evidence type="ECO:0000313" key="1">
    <source>
        <dbReference type="EMBL" id="GGJ22941.1"/>
    </source>
</evidence>
<accession>A0A917KQ73</accession>
<evidence type="ECO:0000313" key="2">
    <source>
        <dbReference type="Proteomes" id="UP000625682"/>
    </source>
</evidence>
<comment type="caution">
    <text evidence="1">The sequence shown here is derived from an EMBL/GenBank/DDBJ whole genome shotgun (WGS) entry which is preliminary data.</text>
</comment>
<dbReference type="InterPro" id="IPR038666">
    <property type="entry name" value="SSP1_head-tail_sf"/>
</dbReference>
<proteinExistence type="predicted"/>
<protein>
    <recommendedName>
        <fullName evidence="3">Head-tail adaptor protein</fullName>
    </recommendedName>
</protein>
<reference evidence="1" key="2">
    <citation type="submission" date="2020-09" db="EMBL/GenBank/DDBJ databases">
        <authorList>
            <person name="Sun Q."/>
            <person name="Zhou Y."/>
        </authorList>
    </citation>
    <scope>NUCLEOTIDE SEQUENCE</scope>
    <source>
        <strain evidence="1">CGMCC 4.7272</strain>
    </source>
</reference>
<evidence type="ECO:0008006" key="3">
    <source>
        <dbReference type="Google" id="ProtNLM"/>
    </source>
</evidence>
<reference evidence="1" key="1">
    <citation type="journal article" date="2014" name="Int. J. Syst. Evol. Microbiol.">
        <title>Complete genome sequence of Corynebacterium casei LMG S-19264T (=DSM 44701T), isolated from a smear-ripened cheese.</title>
        <authorList>
            <consortium name="US DOE Joint Genome Institute (JGI-PGF)"/>
            <person name="Walter F."/>
            <person name="Albersmeier A."/>
            <person name="Kalinowski J."/>
            <person name="Ruckert C."/>
        </authorList>
    </citation>
    <scope>NUCLEOTIDE SEQUENCE</scope>
    <source>
        <strain evidence="1">CGMCC 4.7272</strain>
    </source>
</reference>
<dbReference type="EMBL" id="BMMU01000004">
    <property type="protein sequence ID" value="GGJ22941.1"/>
    <property type="molecule type" value="Genomic_DNA"/>
</dbReference>
<dbReference type="InterPro" id="IPR008767">
    <property type="entry name" value="Phage_SPP1_head-tail_adaptor"/>
</dbReference>
<dbReference type="RefSeq" id="WP_189146839.1">
    <property type="nucleotide sequence ID" value="NZ_BAABER010000001.1"/>
</dbReference>
<dbReference type="Gene3D" id="2.40.10.270">
    <property type="entry name" value="Bacteriophage SPP1 head-tail adaptor protein"/>
    <property type="match status" value="1"/>
</dbReference>
<dbReference type="AlphaFoldDB" id="A0A917KQ73"/>
<organism evidence="1 2">
    <name type="scientific">Streptomyces lacrimifluminis</name>
    <dbReference type="NCBI Taxonomy" id="1500077"/>
    <lineage>
        <taxon>Bacteria</taxon>
        <taxon>Bacillati</taxon>
        <taxon>Actinomycetota</taxon>
        <taxon>Actinomycetes</taxon>
        <taxon>Kitasatosporales</taxon>
        <taxon>Streptomycetaceae</taxon>
        <taxon>Streptomyces</taxon>
    </lineage>
</organism>
<dbReference type="Pfam" id="PF05521">
    <property type="entry name" value="Phage_HCP"/>
    <property type="match status" value="1"/>
</dbReference>
<name>A0A917KQ73_9ACTN</name>
<sequence length="122" mass="13449">MRGRGNVGRHLNRWLEVWRPTQVPDGAGGQSTTLVKQALPVRAKVDQPTPTERMVAAQSSSRHSHDIFLLPRTDVRRGDELRGTDDLGNAQVFRVQSVVQPSTPVYSKALVELIQAEGEPDG</sequence>
<dbReference type="Proteomes" id="UP000625682">
    <property type="component" value="Unassembled WGS sequence"/>
</dbReference>
<gene>
    <name evidence="1" type="ORF">GCM10012282_19290</name>
</gene>